<sequence>MRFVPRDLDFTSLASSLSLVVANYKPIPQLPSVSSAISAGGAHSFQVQAPGAANNHSDVADWGIPSVLYVPKTGERVLASTQKIGPGNCPVQQPYTPNGGASALPDPVFPAFDPVKANVMRYRQQQGVNLGAWFMLEGWMQSNFFSCATGNRQAEYDVLDGFGQSAAGVQSAKAYMEKHWDTWITEDDFKRMAAQGINTVRLPIGYFSVGPWFTRNSPFAAYAPVYENTWRYIARSINWAAKYDIGVIVDLHGAYGSQNGQLHSGLSDGNIEFYNDYNMGLTTDLLVWLAAEISDVTNVVGIQLLNEPQDRTSLWPWYTKTMNAMRKASAAAATVPLYFHDAFNLNKGAAFVAKRQDFIVQDHHAYYVYTPADTSLSAKGHTKAISGAINANMNAQSKIARRNLIIGEWSCALNPNSLSKSTDRDGDQKRFCQAQADVYSTATAGWTFWSWKLEGCSNNGGWCFQQAAKQYLPSTYDSWGLQTITSALLKAASGTDAAAKKKVTTLLATIAAIPLPSAASLNLKALVNSDDDSKSGVLSIDESGSDDDDVATSTELPRIGKVVSTAAPETSTVNVESATKEGARVGMVVKSRSGSLAARAAAIVKSELAQLSRRQATSRSALASRAGYSDGFKTARYFAANGGLSRLGFAQQYMQDSWQARLATGKVDADDSAGYLSQFKAGLLAAETAIVKSIQSAA</sequence>
<dbReference type="SUPFAM" id="SSF51445">
    <property type="entry name" value="(Trans)glycosidases"/>
    <property type="match status" value="1"/>
</dbReference>
<gene>
    <name evidence="6" type="ORF">FA09DRAFT_310632</name>
</gene>
<evidence type="ECO:0000313" key="7">
    <source>
        <dbReference type="Proteomes" id="UP000245946"/>
    </source>
</evidence>
<feature type="domain" description="Glycoside hydrolase family 5" evidence="5">
    <location>
        <begin position="174"/>
        <end position="452"/>
    </location>
</feature>
<feature type="region of interest" description="Disordered" evidence="4">
    <location>
        <begin position="530"/>
        <end position="553"/>
    </location>
</feature>
<dbReference type="Gene3D" id="3.20.20.80">
    <property type="entry name" value="Glycosidases"/>
    <property type="match status" value="1"/>
</dbReference>
<dbReference type="STRING" id="58919.A0A316Z867"/>
<dbReference type="PANTHER" id="PTHR31297">
    <property type="entry name" value="GLUCAN ENDO-1,6-BETA-GLUCOSIDASE B"/>
    <property type="match status" value="1"/>
</dbReference>
<evidence type="ECO:0000313" key="6">
    <source>
        <dbReference type="EMBL" id="PWN96425.1"/>
    </source>
</evidence>
<dbReference type="GeneID" id="37268185"/>
<reference evidence="6 7" key="1">
    <citation type="journal article" date="2018" name="Mol. Biol. Evol.">
        <title>Broad Genomic Sampling Reveals a Smut Pathogenic Ancestry of the Fungal Clade Ustilaginomycotina.</title>
        <authorList>
            <person name="Kijpornyongpan T."/>
            <person name="Mondo S.J."/>
            <person name="Barry K."/>
            <person name="Sandor L."/>
            <person name="Lee J."/>
            <person name="Lipzen A."/>
            <person name="Pangilinan J."/>
            <person name="LaButti K."/>
            <person name="Hainaut M."/>
            <person name="Henrissat B."/>
            <person name="Grigoriev I.V."/>
            <person name="Spatafora J.W."/>
            <person name="Aime M.C."/>
        </authorList>
    </citation>
    <scope>NUCLEOTIDE SEQUENCE [LARGE SCALE GENOMIC DNA]</scope>
    <source>
        <strain evidence="6 7">MCA 4186</strain>
    </source>
</reference>
<keyword evidence="7" id="KW-1185">Reference proteome</keyword>
<dbReference type="FunFam" id="3.20.20.80:FF:000100">
    <property type="entry name" value="Glycoside hydrolase superfamily"/>
    <property type="match status" value="1"/>
</dbReference>
<dbReference type="GO" id="GO:0009986">
    <property type="term" value="C:cell surface"/>
    <property type="evidence" value="ECO:0007669"/>
    <property type="project" value="TreeGrafter"/>
</dbReference>
<comment type="similarity">
    <text evidence="1">Belongs to the glycosyl hydrolase 5 (cellulase A) family.</text>
</comment>
<evidence type="ECO:0000256" key="4">
    <source>
        <dbReference type="SAM" id="MobiDB-lite"/>
    </source>
</evidence>
<name>A0A316Z867_9BASI</name>
<dbReference type="Proteomes" id="UP000245946">
    <property type="component" value="Unassembled WGS sequence"/>
</dbReference>
<protein>
    <submittedName>
        <fullName evidence="6">Glycoside hydrolase</fullName>
    </submittedName>
</protein>
<proteinExistence type="inferred from homology"/>
<dbReference type="Pfam" id="PF00150">
    <property type="entry name" value="Cellulase"/>
    <property type="match status" value="1"/>
</dbReference>
<evidence type="ECO:0000256" key="1">
    <source>
        <dbReference type="ARBA" id="ARBA00005641"/>
    </source>
</evidence>
<dbReference type="GO" id="GO:0046557">
    <property type="term" value="F:glucan endo-1,6-beta-glucosidase activity"/>
    <property type="evidence" value="ECO:0007669"/>
    <property type="project" value="TreeGrafter"/>
</dbReference>
<dbReference type="EMBL" id="KZ819299">
    <property type="protein sequence ID" value="PWN96425.1"/>
    <property type="molecule type" value="Genomic_DNA"/>
</dbReference>
<organism evidence="6 7">
    <name type="scientific">Tilletiopsis washingtonensis</name>
    <dbReference type="NCBI Taxonomy" id="58919"/>
    <lineage>
        <taxon>Eukaryota</taxon>
        <taxon>Fungi</taxon>
        <taxon>Dikarya</taxon>
        <taxon>Basidiomycota</taxon>
        <taxon>Ustilaginomycotina</taxon>
        <taxon>Exobasidiomycetes</taxon>
        <taxon>Entylomatales</taxon>
        <taxon>Entylomatales incertae sedis</taxon>
        <taxon>Tilletiopsis</taxon>
    </lineage>
</organism>
<evidence type="ECO:0000256" key="3">
    <source>
        <dbReference type="ARBA" id="ARBA00023295"/>
    </source>
</evidence>
<dbReference type="InterPro" id="IPR050386">
    <property type="entry name" value="Glycosyl_hydrolase_5"/>
</dbReference>
<accession>A0A316Z867</accession>
<dbReference type="InterPro" id="IPR017853">
    <property type="entry name" value="GH"/>
</dbReference>
<dbReference type="InterPro" id="IPR001547">
    <property type="entry name" value="Glyco_hydro_5"/>
</dbReference>
<evidence type="ECO:0000256" key="2">
    <source>
        <dbReference type="ARBA" id="ARBA00022801"/>
    </source>
</evidence>
<dbReference type="OrthoDB" id="1887033at2759"/>
<dbReference type="RefSeq" id="XP_025596704.1">
    <property type="nucleotide sequence ID" value="XM_025740639.1"/>
</dbReference>
<dbReference type="AlphaFoldDB" id="A0A316Z867"/>
<dbReference type="GO" id="GO:0005737">
    <property type="term" value="C:cytoplasm"/>
    <property type="evidence" value="ECO:0007669"/>
    <property type="project" value="UniProtKB-ARBA"/>
</dbReference>
<dbReference type="GO" id="GO:0005576">
    <property type="term" value="C:extracellular region"/>
    <property type="evidence" value="ECO:0007669"/>
    <property type="project" value="TreeGrafter"/>
</dbReference>
<keyword evidence="3" id="KW-0326">Glycosidase</keyword>
<dbReference type="PANTHER" id="PTHR31297:SF43">
    <property type="entry name" value="GLUCAN 1,3-BETA-GLUCOSIDASE 3"/>
    <property type="match status" value="1"/>
</dbReference>
<dbReference type="GO" id="GO:0009251">
    <property type="term" value="P:glucan catabolic process"/>
    <property type="evidence" value="ECO:0007669"/>
    <property type="project" value="TreeGrafter"/>
</dbReference>
<keyword evidence="2 6" id="KW-0378">Hydrolase</keyword>
<evidence type="ECO:0000259" key="5">
    <source>
        <dbReference type="Pfam" id="PF00150"/>
    </source>
</evidence>